<sequence>MATTRLQACGLRIETKNPRGQHRSSRIWCGAKARFLPPACESAFNTRRCRPWGLVAVICPRAIDGRRKPY</sequence>
<reference evidence="1" key="1">
    <citation type="journal article" date="2020" name="Phytopathology">
        <title>Genome Sequence Resources of Colletotrichum truncatum, C. plurivorum, C. musicola, and C. sojae: Four Species Pathogenic to Soybean (Glycine max).</title>
        <authorList>
            <person name="Rogerio F."/>
            <person name="Boufleur T.R."/>
            <person name="Ciampi-Guillardi M."/>
            <person name="Sukno S.A."/>
            <person name="Thon M.R."/>
            <person name="Massola Junior N.S."/>
            <person name="Baroncelli R."/>
        </authorList>
    </citation>
    <scope>NUCLEOTIDE SEQUENCE</scope>
    <source>
        <strain evidence="1">LFN0074</strain>
    </source>
</reference>
<evidence type="ECO:0000313" key="1">
    <source>
        <dbReference type="EMBL" id="KAF6833780.1"/>
    </source>
</evidence>
<proteinExistence type="predicted"/>
<keyword evidence="2" id="KW-1185">Reference proteome</keyword>
<dbReference type="Proteomes" id="UP000639643">
    <property type="component" value="Unassembled WGS sequence"/>
</dbReference>
<dbReference type="AlphaFoldDB" id="A0A8H6NIE7"/>
<gene>
    <name evidence="1" type="ORF">CMUS01_06439</name>
</gene>
<protein>
    <submittedName>
        <fullName evidence="1">Uncharacterized protein</fullName>
    </submittedName>
</protein>
<dbReference type="EMBL" id="WIGM01000210">
    <property type="protein sequence ID" value="KAF6833780.1"/>
    <property type="molecule type" value="Genomic_DNA"/>
</dbReference>
<evidence type="ECO:0000313" key="2">
    <source>
        <dbReference type="Proteomes" id="UP000639643"/>
    </source>
</evidence>
<comment type="caution">
    <text evidence="1">The sequence shown here is derived from an EMBL/GenBank/DDBJ whole genome shotgun (WGS) entry which is preliminary data.</text>
</comment>
<accession>A0A8H6NIE7</accession>
<organism evidence="1 2">
    <name type="scientific">Colletotrichum musicola</name>
    <dbReference type="NCBI Taxonomy" id="2175873"/>
    <lineage>
        <taxon>Eukaryota</taxon>
        <taxon>Fungi</taxon>
        <taxon>Dikarya</taxon>
        <taxon>Ascomycota</taxon>
        <taxon>Pezizomycotina</taxon>
        <taxon>Sordariomycetes</taxon>
        <taxon>Hypocreomycetidae</taxon>
        <taxon>Glomerellales</taxon>
        <taxon>Glomerellaceae</taxon>
        <taxon>Colletotrichum</taxon>
        <taxon>Colletotrichum orchidearum species complex</taxon>
    </lineage>
</organism>
<name>A0A8H6NIE7_9PEZI</name>